<gene>
    <name evidence="2" type="ORF">ACFOGP_21430</name>
</gene>
<evidence type="ECO:0000259" key="1">
    <source>
        <dbReference type="Pfam" id="PF22262"/>
    </source>
</evidence>
<evidence type="ECO:0000313" key="3">
    <source>
        <dbReference type="Proteomes" id="UP001595632"/>
    </source>
</evidence>
<proteinExistence type="predicted"/>
<evidence type="ECO:0000313" key="2">
    <source>
        <dbReference type="EMBL" id="MFC3145296.1"/>
    </source>
</evidence>
<feature type="domain" description="DUF6950" evidence="1">
    <location>
        <begin position="4"/>
        <end position="140"/>
    </location>
</feature>
<dbReference type="InterPro" id="IPR053802">
    <property type="entry name" value="DUF6950"/>
</dbReference>
<keyword evidence="3" id="KW-1185">Reference proteome</keyword>
<reference evidence="3" key="1">
    <citation type="journal article" date="2019" name="Int. J. Syst. Evol. Microbiol.">
        <title>The Global Catalogue of Microorganisms (GCM) 10K type strain sequencing project: providing services to taxonomists for standard genome sequencing and annotation.</title>
        <authorList>
            <consortium name="The Broad Institute Genomics Platform"/>
            <consortium name="The Broad Institute Genome Sequencing Center for Infectious Disease"/>
            <person name="Wu L."/>
            <person name="Ma J."/>
        </authorList>
    </citation>
    <scope>NUCLEOTIDE SEQUENCE [LARGE SCALE GENOMIC DNA]</scope>
    <source>
        <strain evidence="3">KCTC 52366</strain>
    </source>
</reference>
<organism evidence="2 3">
    <name type="scientific">Psychromarinibacter halotolerans</name>
    <dbReference type="NCBI Taxonomy" id="1775175"/>
    <lineage>
        <taxon>Bacteria</taxon>
        <taxon>Pseudomonadati</taxon>
        <taxon>Pseudomonadota</taxon>
        <taxon>Alphaproteobacteria</taxon>
        <taxon>Rhodobacterales</taxon>
        <taxon>Paracoccaceae</taxon>
        <taxon>Psychromarinibacter</taxon>
    </lineage>
</organism>
<dbReference type="EMBL" id="JBHRTB010000010">
    <property type="protein sequence ID" value="MFC3145296.1"/>
    <property type="molecule type" value="Genomic_DNA"/>
</dbReference>
<dbReference type="RefSeq" id="WP_275635150.1">
    <property type="nucleotide sequence ID" value="NZ_JARGYD010000020.1"/>
</dbReference>
<accession>A0ABV7GY62</accession>
<sequence>MSPLFQEVNRWHGLPTVWGRSDCMLVVADWVERVTGRDFAADLRNRYYDEASAERVCGWVTAPVECVASRVGDDLPRIAVEDRLPGDIAVLSFAGEDGGRGHSTGAVWLGRSWVCKGVRRGAVELRHSMLEAQVLAAWRVPYGGAERGDA</sequence>
<dbReference type="Proteomes" id="UP001595632">
    <property type="component" value="Unassembled WGS sequence"/>
</dbReference>
<name>A0ABV7GY62_9RHOB</name>
<dbReference type="Pfam" id="PF22262">
    <property type="entry name" value="DUF6950"/>
    <property type="match status" value="1"/>
</dbReference>
<protein>
    <submittedName>
        <fullName evidence="2">DUF6950 family protein</fullName>
    </submittedName>
</protein>
<comment type="caution">
    <text evidence="2">The sequence shown here is derived from an EMBL/GenBank/DDBJ whole genome shotgun (WGS) entry which is preliminary data.</text>
</comment>